<comment type="subcellular location">
    <subcellularLocation>
        <location evidence="1">Virion</location>
    </subcellularLocation>
</comment>
<dbReference type="Proteomes" id="UP000279277">
    <property type="component" value="Segment"/>
</dbReference>
<evidence type="ECO:0000313" key="6">
    <source>
        <dbReference type="Proteomes" id="UP000279277"/>
    </source>
</evidence>
<evidence type="ECO:0000259" key="4">
    <source>
        <dbReference type="Pfam" id="PF05065"/>
    </source>
</evidence>
<evidence type="ECO:0000256" key="2">
    <source>
        <dbReference type="ARBA" id="ARBA00022844"/>
    </source>
</evidence>
<gene>
    <name evidence="5" type="primary">14</name>
    <name evidence="5" type="ORF">PBI_CANTARE_14</name>
</gene>
<reference evidence="5 6" key="1">
    <citation type="submission" date="2018-10" db="EMBL/GenBank/DDBJ databases">
        <authorList>
            <person name="Zack K."/>
            <person name="Garlena R.A."/>
            <person name="Russell D.A."/>
            <person name="Pope W.H."/>
            <person name="Jacobs-Sera D."/>
            <person name="Hatfull G.F."/>
        </authorList>
    </citation>
    <scope>NUCLEOTIDE SEQUENCE [LARGE SCALE GENOMIC DNA]</scope>
</reference>
<dbReference type="Gene3D" id="3.30.2320.10">
    <property type="entry name" value="hypothetical protein PF0899 domain"/>
    <property type="match status" value="1"/>
</dbReference>
<evidence type="ECO:0000313" key="5">
    <source>
        <dbReference type="EMBL" id="AYQ99235.1"/>
    </source>
</evidence>
<keyword evidence="6" id="KW-1185">Reference proteome</keyword>
<proteinExistence type="predicted"/>
<evidence type="ECO:0000256" key="3">
    <source>
        <dbReference type="SAM" id="MobiDB-lite"/>
    </source>
</evidence>
<feature type="domain" description="Phage capsid-like C-terminal" evidence="4">
    <location>
        <begin position="157"/>
        <end position="432"/>
    </location>
</feature>
<dbReference type="InterPro" id="IPR024455">
    <property type="entry name" value="Phage_capsid"/>
</dbReference>
<feature type="region of interest" description="Disordered" evidence="3">
    <location>
        <begin position="139"/>
        <end position="158"/>
    </location>
</feature>
<accession>A0A3G3LYS1</accession>
<protein>
    <submittedName>
        <fullName evidence="5">Major capsid protein</fullName>
    </submittedName>
</protein>
<name>A0A3G3LYS1_9CAUD</name>
<dbReference type="InterPro" id="IPR054612">
    <property type="entry name" value="Phage_capsid-like_C"/>
</dbReference>
<dbReference type="Pfam" id="PF05065">
    <property type="entry name" value="Phage_capsid"/>
    <property type="match status" value="1"/>
</dbReference>
<dbReference type="EMBL" id="MK016493">
    <property type="protein sequence ID" value="AYQ99235.1"/>
    <property type="molecule type" value="Genomic_DNA"/>
</dbReference>
<dbReference type="GeneID" id="77952951"/>
<organism evidence="5 6">
    <name type="scientific">Brevibacterium phage Cantare</name>
    <dbReference type="NCBI Taxonomy" id="2338395"/>
    <lineage>
        <taxon>Viruses</taxon>
        <taxon>Duplodnaviria</taxon>
        <taxon>Heunggongvirae</taxon>
        <taxon>Uroviricota</taxon>
        <taxon>Caudoviricetes</taxon>
        <taxon>Cantarevirus</taxon>
        <taxon>Cantarevirus cantare</taxon>
    </lineage>
</organism>
<evidence type="ECO:0000256" key="1">
    <source>
        <dbReference type="ARBA" id="ARBA00004328"/>
    </source>
</evidence>
<dbReference type="NCBIfam" id="TIGR01554">
    <property type="entry name" value="major_cap_HK97"/>
    <property type="match status" value="1"/>
</dbReference>
<dbReference type="Gene3D" id="3.30.2400.10">
    <property type="entry name" value="Major capsid protein gp5"/>
    <property type="match status" value="1"/>
</dbReference>
<dbReference type="KEGG" id="vg:77952951"/>
<dbReference type="RefSeq" id="YP_010676589.1">
    <property type="nucleotide sequence ID" value="NC_071014.1"/>
</dbReference>
<sequence>MPADQARINELNTVLDVKRDQLRDFAREGIHIDGQNVEVKSQDASKAKALSAEIKAIEFALGAEQGVKSQGFDGASYAMGANFDSAIGGMEAKSLGEAFTASAEFKDMRKSGRNTMDSPFEVEVPNVAEFGTYGQKDIFTGSAPTTTTRGFGKIQRDPVVPRPKRTARVRDLFNVASTSANLIDFFRVTGFAENNGAGNAQTVAERTGTEGTDAVFGLKPQSKLQFTSAQAPVRTIAHWEAMHRTVLADEPQLQAIINNELLYGLALEEDDQILNGDGNNENLLGILNTPGIQVYAQKAGDTKADALRRASTLSMIANLPSTGYVMNPLDWEDVELTKATGDGQYVLVSNVAIGAQSQVWRSPVVETPAIAEGTFLSGAFGLGAQLYDRERATVRIAEQHADFFVRNALVALVEERLALAVKNPQAFVKGTFATA</sequence>
<dbReference type="GO" id="GO:0044423">
    <property type="term" value="C:virion component"/>
    <property type="evidence" value="ECO:0007669"/>
    <property type="project" value="UniProtKB-KW"/>
</dbReference>
<keyword evidence="2" id="KW-0946">Virion</keyword>
<dbReference type="SUPFAM" id="SSF56563">
    <property type="entry name" value="Major capsid protein gp5"/>
    <property type="match status" value="1"/>
</dbReference>